<sequence>MDEYVLKTRSLTKTYRNTVALDNVTITLKPGRIYGLIGHNGAGKTTFMRLIAGLTFPTSGEINLFGYTQAKHLQHARQRIGFMIEAPAINTSMSAKENVHLHRIIKGIPNEELEQELLALVGLQNTGKKKARNFSLGMKQRLGIALSLIGSPELLILDEPINGLDPVGIVDMRNLLQTLCAEKNITILLSSHNLSQLYQVATDYIIIDHGKIIETITLSELEEQCKQYVLLRTNQPELLVSTLEKELHTQNYLVMPDKSIRLFDFTDRMETLAALFQRKNILITNLSIEGNTLENYYIDLMERSRNV</sequence>
<dbReference type="PANTHER" id="PTHR43335:SF8">
    <property type="entry name" value="ABC TRANSPORTER, ATP-BINDING PROTEIN"/>
    <property type="match status" value="1"/>
</dbReference>
<comment type="similarity">
    <text evidence="1">Belongs to the ABC transporter superfamily.</text>
</comment>
<dbReference type="InterPro" id="IPR017871">
    <property type="entry name" value="ABC_transporter-like_CS"/>
</dbReference>
<dbReference type="SMART" id="SM00382">
    <property type="entry name" value="AAA"/>
    <property type="match status" value="1"/>
</dbReference>
<accession>A0A318LIT8</accession>
<dbReference type="OrthoDB" id="9804819at2"/>
<reference evidence="6 7" key="1">
    <citation type="submission" date="2018-05" db="EMBL/GenBank/DDBJ databases">
        <title>Genomic Encyclopedia of Type Strains, Phase IV (KMG-IV): sequencing the most valuable type-strain genomes for metagenomic binning, comparative biology and taxonomic classification.</title>
        <authorList>
            <person name="Goeker M."/>
        </authorList>
    </citation>
    <scope>NUCLEOTIDE SEQUENCE [LARGE SCALE GENOMIC DNA]</scope>
    <source>
        <strain evidence="6 7">JC118</strain>
    </source>
</reference>
<dbReference type="SUPFAM" id="SSF52540">
    <property type="entry name" value="P-loop containing nucleoside triphosphate hydrolases"/>
    <property type="match status" value="1"/>
</dbReference>
<keyword evidence="2" id="KW-0813">Transport</keyword>
<feature type="domain" description="ABC transporter" evidence="5">
    <location>
        <begin position="6"/>
        <end position="234"/>
    </location>
</feature>
<evidence type="ECO:0000256" key="1">
    <source>
        <dbReference type="ARBA" id="ARBA00005417"/>
    </source>
</evidence>
<dbReference type="RefSeq" id="WP_022936522.1">
    <property type="nucleotide sequence ID" value="NZ_CABKRQ010000001.1"/>
</dbReference>
<keyword evidence="3" id="KW-0547">Nucleotide-binding</keyword>
<keyword evidence="4 6" id="KW-0067">ATP-binding</keyword>
<keyword evidence="7" id="KW-1185">Reference proteome</keyword>
<dbReference type="InterPro" id="IPR003439">
    <property type="entry name" value="ABC_transporter-like_ATP-bd"/>
</dbReference>
<evidence type="ECO:0000256" key="2">
    <source>
        <dbReference type="ARBA" id="ARBA00022448"/>
    </source>
</evidence>
<dbReference type="GO" id="GO:0016887">
    <property type="term" value="F:ATP hydrolysis activity"/>
    <property type="evidence" value="ECO:0007669"/>
    <property type="project" value="InterPro"/>
</dbReference>
<dbReference type="PROSITE" id="PS00211">
    <property type="entry name" value="ABC_TRANSPORTER_1"/>
    <property type="match status" value="1"/>
</dbReference>
<dbReference type="InterPro" id="IPR003593">
    <property type="entry name" value="AAA+_ATPase"/>
</dbReference>
<proteinExistence type="inferred from homology"/>
<dbReference type="InterPro" id="IPR027417">
    <property type="entry name" value="P-loop_NTPase"/>
</dbReference>
<gene>
    <name evidence="6" type="ORF">DES51_101218</name>
</gene>
<evidence type="ECO:0000313" key="6">
    <source>
        <dbReference type="EMBL" id="PXX81607.1"/>
    </source>
</evidence>
<dbReference type="PANTHER" id="PTHR43335">
    <property type="entry name" value="ABC TRANSPORTER, ATP-BINDING PROTEIN"/>
    <property type="match status" value="1"/>
</dbReference>
<dbReference type="STRING" id="1034346.GCA_000313565_00215"/>
<dbReference type="Proteomes" id="UP000247612">
    <property type="component" value="Unassembled WGS sequence"/>
</dbReference>
<evidence type="ECO:0000256" key="4">
    <source>
        <dbReference type="ARBA" id="ARBA00022840"/>
    </source>
</evidence>
<organism evidence="6 7">
    <name type="scientific">Dielma fastidiosa</name>
    <dbReference type="NCBI Taxonomy" id="1034346"/>
    <lineage>
        <taxon>Bacteria</taxon>
        <taxon>Bacillati</taxon>
        <taxon>Bacillota</taxon>
        <taxon>Erysipelotrichia</taxon>
        <taxon>Erysipelotrichales</taxon>
        <taxon>Erysipelotrichaceae</taxon>
        <taxon>Dielma</taxon>
    </lineage>
</organism>
<dbReference type="Pfam" id="PF00005">
    <property type="entry name" value="ABC_tran"/>
    <property type="match status" value="1"/>
</dbReference>
<dbReference type="Gene3D" id="3.40.50.300">
    <property type="entry name" value="P-loop containing nucleotide triphosphate hydrolases"/>
    <property type="match status" value="1"/>
</dbReference>
<dbReference type="AlphaFoldDB" id="A0A318LIT8"/>
<evidence type="ECO:0000313" key="7">
    <source>
        <dbReference type="Proteomes" id="UP000247612"/>
    </source>
</evidence>
<evidence type="ECO:0000256" key="3">
    <source>
        <dbReference type="ARBA" id="ARBA00022741"/>
    </source>
</evidence>
<dbReference type="PROSITE" id="PS50893">
    <property type="entry name" value="ABC_TRANSPORTER_2"/>
    <property type="match status" value="1"/>
</dbReference>
<evidence type="ECO:0000259" key="5">
    <source>
        <dbReference type="PROSITE" id="PS50893"/>
    </source>
</evidence>
<protein>
    <submittedName>
        <fullName evidence="6">ABC-2 type transport system ATP-binding protein</fullName>
    </submittedName>
</protein>
<name>A0A318LIT8_9FIRM</name>
<dbReference type="EMBL" id="QJKH01000001">
    <property type="protein sequence ID" value="PXX81607.1"/>
    <property type="molecule type" value="Genomic_DNA"/>
</dbReference>
<comment type="caution">
    <text evidence="6">The sequence shown here is derived from an EMBL/GenBank/DDBJ whole genome shotgun (WGS) entry which is preliminary data.</text>
</comment>
<dbReference type="GO" id="GO:0005524">
    <property type="term" value="F:ATP binding"/>
    <property type="evidence" value="ECO:0007669"/>
    <property type="project" value="UniProtKB-KW"/>
</dbReference>